<sequence length="170" mass="19752">MVVEAFVPSVNQSIKTGIEEINVQITELLNYGFRNFGIGSNMASCQVLFQRSEEMKITWCEIRVLGRVFQCLCRGSAQQFCTPVFVKENRVSAPVFETLHSILKLPLFGDEIQMGMFCLNGKPYYTSHYNRRQCCHLLTEISERYSRTRSIYRWRLNAMVAYSILFRHGI</sequence>
<protein>
    <submittedName>
        <fullName evidence="1">Uncharacterized protein</fullName>
    </submittedName>
</protein>
<reference evidence="1 2" key="1">
    <citation type="journal article" date="2019" name="Sci. Rep.">
        <title>Orb-weaving spider Araneus ventricosus genome elucidates the spidroin gene catalogue.</title>
        <authorList>
            <person name="Kono N."/>
            <person name="Nakamura H."/>
            <person name="Ohtoshi R."/>
            <person name="Moran D.A.P."/>
            <person name="Shinohara A."/>
            <person name="Yoshida Y."/>
            <person name="Fujiwara M."/>
            <person name="Mori M."/>
            <person name="Tomita M."/>
            <person name="Arakawa K."/>
        </authorList>
    </citation>
    <scope>NUCLEOTIDE SEQUENCE [LARGE SCALE GENOMIC DNA]</scope>
</reference>
<dbReference type="EMBL" id="BGPR01000113">
    <property type="protein sequence ID" value="GBL95644.1"/>
    <property type="molecule type" value="Genomic_DNA"/>
</dbReference>
<evidence type="ECO:0000313" key="2">
    <source>
        <dbReference type="Proteomes" id="UP000499080"/>
    </source>
</evidence>
<organism evidence="1 2">
    <name type="scientific">Araneus ventricosus</name>
    <name type="common">Orbweaver spider</name>
    <name type="synonym">Epeira ventricosa</name>
    <dbReference type="NCBI Taxonomy" id="182803"/>
    <lineage>
        <taxon>Eukaryota</taxon>
        <taxon>Metazoa</taxon>
        <taxon>Ecdysozoa</taxon>
        <taxon>Arthropoda</taxon>
        <taxon>Chelicerata</taxon>
        <taxon>Arachnida</taxon>
        <taxon>Araneae</taxon>
        <taxon>Araneomorphae</taxon>
        <taxon>Entelegynae</taxon>
        <taxon>Araneoidea</taxon>
        <taxon>Araneidae</taxon>
        <taxon>Araneus</taxon>
    </lineage>
</organism>
<evidence type="ECO:0000313" key="1">
    <source>
        <dbReference type="EMBL" id="GBL95644.1"/>
    </source>
</evidence>
<gene>
    <name evidence="1" type="ORF">AVEN_24845_1</name>
</gene>
<comment type="caution">
    <text evidence="1">The sequence shown here is derived from an EMBL/GenBank/DDBJ whole genome shotgun (WGS) entry which is preliminary data.</text>
</comment>
<accession>A0A4Y2BWY1</accession>
<keyword evidence="2" id="KW-1185">Reference proteome</keyword>
<proteinExistence type="predicted"/>
<dbReference type="AlphaFoldDB" id="A0A4Y2BWY1"/>
<name>A0A4Y2BWY1_ARAVE</name>
<dbReference type="Proteomes" id="UP000499080">
    <property type="component" value="Unassembled WGS sequence"/>
</dbReference>